<evidence type="ECO:0000256" key="2">
    <source>
        <dbReference type="ARBA" id="ARBA00011695"/>
    </source>
</evidence>
<dbReference type="Gene3D" id="1.10.287.370">
    <property type="match status" value="1"/>
</dbReference>
<dbReference type="GO" id="GO:0016272">
    <property type="term" value="C:prefoldin complex"/>
    <property type="evidence" value="ECO:0007669"/>
    <property type="project" value="InterPro"/>
</dbReference>
<evidence type="ECO:0000256" key="4">
    <source>
        <dbReference type="ARBA" id="ARBA00024667"/>
    </source>
</evidence>
<keyword evidence="3" id="KW-0143">Chaperone</keyword>
<dbReference type="OrthoDB" id="29646at2759"/>
<evidence type="ECO:0008006" key="8">
    <source>
        <dbReference type="Google" id="ProtNLM"/>
    </source>
</evidence>
<evidence type="ECO:0000256" key="1">
    <source>
        <dbReference type="ARBA" id="ARBA00008045"/>
    </source>
</evidence>
<organism evidence="6 7">
    <name type="scientific">Bemisia tabaci</name>
    <name type="common">Sweetpotato whitefly</name>
    <name type="synonym">Aleurodes tabaci</name>
    <dbReference type="NCBI Taxonomy" id="7038"/>
    <lineage>
        <taxon>Eukaryota</taxon>
        <taxon>Metazoa</taxon>
        <taxon>Ecdysozoa</taxon>
        <taxon>Arthropoda</taxon>
        <taxon>Hexapoda</taxon>
        <taxon>Insecta</taxon>
        <taxon>Pterygota</taxon>
        <taxon>Neoptera</taxon>
        <taxon>Paraneoptera</taxon>
        <taxon>Hemiptera</taxon>
        <taxon>Sternorrhyncha</taxon>
        <taxon>Aleyrodoidea</taxon>
        <taxon>Aleyrodidae</taxon>
        <taxon>Aleyrodinae</taxon>
        <taxon>Bemisia</taxon>
    </lineage>
</organism>
<comment type="similarity">
    <text evidence="1">Belongs to the prefoldin subunit beta family.</text>
</comment>
<dbReference type="PANTHER" id="PTHR13303">
    <property type="entry name" value="PREFOLDIN SUBUNIT 2"/>
    <property type="match status" value="1"/>
</dbReference>
<reference evidence="6" key="1">
    <citation type="submission" date="2021-12" db="EMBL/GenBank/DDBJ databases">
        <authorList>
            <person name="King R."/>
        </authorList>
    </citation>
    <scope>NUCLEOTIDE SEQUENCE</scope>
</reference>
<keyword evidence="5" id="KW-0175">Coiled coil</keyword>
<dbReference type="InterPro" id="IPR009053">
    <property type="entry name" value="Prefoldin"/>
</dbReference>
<evidence type="ECO:0000313" key="7">
    <source>
        <dbReference type="Proteomes" id="UP001152759"/>
    </source>
</evidence>
<dbReference type="EMBL" id="OU963865">
    <property type="protein sequence ID" value="CAH0388330.1"/>
    <property type="molecule type" value="Genomic_DNA"/>
</dbReference>
<comment type="subunit">
    <text evidence="2">Heterohexamer of two PFD-alpha type and four PFD-beta type subunits.</text>
</comment>
<protein>
    <recommendedName>
        <fullName evidence="8">Prefoldin subunit 2</fullName>
    </recommendedName>
</protein>
<evidence type="ECO:0000313" key="6">
    <source>
        <dbReference type="EMBL" id="CAH0388330.1"/>
    </source>
</evidence>
<accession>A0A9P0A7Q5</accession>
<dbReference type="Pfam" id="PF01920">
    <property type="entry name" value="Prefoldin_2"/>
    <property type="match status" value="1"/>
</dbReference>
<sequence>MAQSDKKSKGKGDLSPEEIINQFQVLRGEQRIIANKLSEARTEIFEYKLVIDTLKDVEGDRKCYHAIGGILCEKTVKDVLPKLVDTSSKLEGLCQTLEEQLTKKGIEINEFKQKHQLVVKGQDELNAVLEEAERAKNASSSAEKKPVTSS</sequence>
<gene>
    <name evidence="6" type="ORF">BEMITA_LOCUS7248</name>
</gene>
<comment type="function">
    <text evidence="4">Binds specifically to cytosolic chaperonin (c-CPN) and transfers target proteins to it. Binds to nascent polypeptide chain and promotes folding in an environment in which there are many competing pathways for nonnative proteins.</text>
</comment>
<dbReference type="Proteomes" id="UP001152759">
    <property type="component" value="Chromosome 4"/>
</dbReference>
<dbReference type="InterPro" id="IPR027235">
    <property type="entry name" value="PFD2"/>
</dbReference>
<evidence type="ECO:0000256" key="5">
    <source>
        <dbReference type="SAM" id="Coils"/>
    </source>
</evidence>
<dbReference type="FunFam" id="1.10.287.370:FF:000002">
    <property type="entry name" value="Prefoldin subunit 2"/>
    <property type="match status" value="1"/>
</dbReference>
<name>A0A9P0A7Q5_BEMTA</name>
<evidence type="ECO:0000256" key="3">
    <source>
        <dbReference type="ARBA" id="ARBA00023186"/>
    </source>
</evidence>
<dbReference type="InterPro" id="IPR002777">
    <property type="entry name" value="PFD_beta-like"/>
</dbReference>
<dbReference type="AlphaFoldDB" id="A0A9P0A7Q5"/>
<dbReference type="CDD" id="cd23163">
    <property type="entry name" value="Prefoldin_2"/>
    <property type="match status" value="1"/>
</dbReference>
<proteinExistence type="inferred from homology"/>
<dbReference type="GO" id="GO:0006457">
    <property type="term" value="P:protein folding"/>
    <property type="evidence" value="ECO:0007669"/>
    <property type="project" value="InterPro"/>
</dbReference>
<feature type="coiled-coil region" evidence="5">
    <location>
        <begin position="94"/>
        <end position="145"/>
    </location>
</feature>
<keyword evidence="7" id="KW-1185">Reference proteome</keyword>
<dbReference type="KEGG" id="btab:109034346"/>
<dbReference type="GO" id="GO:0051082">
    <property type="term" value="F:unfolded protein binding"/>
    <property type="evidence" value="ECO:0007669"/>
    <property type="project" value="InterPro"/>
</dbReference>
<dbReference type="SUPFAM" id="SSF46579">
    <property type="entry name" value="Prefoldin"/>
    <property type="match status" value="1"/>
</dbReference>